<feature type="domain" description="Lactate/malate dehydrogenase N-terminal" evidence="10">
    <location>
        <begin position="3"/>
        <end position="141"/>
    </location>
</feature>
<feature type="binding site" evidence="7">
    <location>
        <position position="87"/>
    </location>
    <ligand>
        <name>substrate</name>
    </ligand>
</feature>
<dbReference type="InterPro" id="IPR011304">
    <property type="entry name" value="L-lactate_DH"/>
</dbReference>
<feature type="binding site" evidence="7">
    <location>
        <position position="81"/>
    </location>
    <ligand>
        <name>substrate</name>
    </ligand>
</feature>
<dbReference type="GO" id="GO:0006089">
    <property type="term" value="P:lactate metabolic process"/>
    <property type="evidence" value="ECO:0007669"/>
    <property type="project" value="TreeGrafter"/>
</dbReference>
<keyword evidence="4 7" id="KW-0560">Oxidoreductase</keyword>
<feature type="binding site" evidence="7 9">
    <location>
        <begin position="117"/>
        <end position="119"/>
    </location>
    <ligand>
        <name>NAD(+)</name>
        <dbReference type="ChEBI" id="CHEBI:57540"/>
    </ligand>
</feature>
<name>S9R3S0_CYSF2</name>
<feature type="binding site" evidence="7">
    <location>
        <position position="152"/>
    </location>
    <ligand>
        <name>beta-D-fructose 1,6-bisphosphate</name>
        <dbReference type="ChEBI" id="CHEBI:32966"/>
        <note>allosteric activator</note>
    </ligand>
</feature>
<dbReference type="GO" id="GO:0004459">
    <property type="term" value="F:L-lactate dehydrogenase (NAD+) activity"/>
    <property type="evidence" value="ECO:0007669"/>
    <property type="project" value="UniProtKB-UniRule"/>
</dbReference>
<dbReference type="NCBIfam" id="NF000824">
    <property type="entry name" value="PRK00066.1"/>
    <property type="match status" value="1"/>
</dbReference>
<dbReference type="NCBIfam" id="NF004863">
    <property type="entry name" value="PRK06223.1"/>
    <property type="match status" value="1"/>
</dbReference>
<feature type="binding site" evidence="9">
    <location>
        <begin position="8"/>
        <end position="13"/>
    </location>
    <ligand>
        <name>NAD(+)</name>
        <dbReference type="ChEBI" id="CHEBI:57540"/>
    </ligand>
</feature>
<accession>S9R3S0</accession>
<proteinExistence type="inferred from homology"/>
<keyword evidence="7" id="KW-0597">Phosphoprotein</keyword>
<dbReference type="Gene3D" id="3.40.50.720">
    <property type="entry name" value="NAD(P)-binding Rossmann-like Domain"/>
    <property type="match status" value="1"/>
</dbReference>
<dbReference type="PROSITE" id="PS00064">
    <property type="entry name" value="L_LDH"/>
    <property type="match status" value="1"/>
</dbReference>
<keyword evidence="5 7" id="KW-0520">NAD</keyword>
<dbReference type="AlphaFoldDB" id="S9R3S0"/>
<comment type="subcellular location">
    <subcellularLocation>
        <location evidence="7">Cytoplasm</location>
    </subcellularLocation>
</comment>
<dbReference type="SUPFAM" id="SSF56327">
    <property type="entry name" value="LDH C-terminal domain-like"/>
    <property type="match status" value="1"/>
</dbReference>
<dbReference type="HAMAP" id="MF_00488">
    <property type="entry name" value="Lactate_dehydrog"/>
    <property type="match status" value="1"/>
</dbReference>
<feature type="binding site" evidence="9">
    <location>
        <position position="94"/>
    </location>
    <ligand>
        <name>NAD(+)</name>
        <dbReference type="ChEBI" id="CHEBI:57540"/>
    </ligand>
</feature>
<feature type="domain" description="Lactate/malate dehydrogenase C-terminal" evidence="11">
    <location>
        <begin position="144"/>
        <end position="308"/>
    </location>
</feature>
<comment type="caution">
    <text evidence="7">Lacks conserved residue(s) required for the propagation of feature annotation.</text>
</comment>
<comment type="catalytic activity">
    <reaction evidence="6 7">
        <text>(S)-lactate + NAD(+) = pyruvate + NADH + H(+)</text>
        <dbReference type="Rhea" id="RHEA:23444"/>
        <dbReference type="ChEBI" id="CHEBI:15361"/>
        <dbReference type="ChEBI" id="CHEBI:15378"/>
        <dbReference type="ChEBI" id="CHEBI:16651"/>
        <dbReference type="ChEBI" id="CHEBI:57540"/>
        <dbReference type="ChEBI" id="CHEBI:57945"/>
        <dbReference type="EC" id="1.1.1.27"/>
    </reaction>
</comment>
<feature type="binding site" evidence="7">
    <location>
        <begin position="119"/>
        <end position="122"/>
    </location>
    <ligand>
        <name>substrate</name>
    </ligand>
</feature>
<evidence type="ECO:0000256" key="7">
    <source>
        <dbReference type="HAMAP-Rule" id="MF_00488"/>
    </source>
</evidence>
<feature type="binding site" evidence="7">
    <location>
        <position position="38"/>
    </location>
    <ligand>
        <name>NAD(+)</name>
        <dbReference type="ChEBI" id="CHEBI:57540"/>
    </ligand>
</feature>
<dbReference type="EC" id="1.1.1.27" evidence="3 7"/>
<feature type="binding site" evidence="7">
    <location>
        <begin position="78"/>
        <end position="79"/>
    </location>
    <ligand>
        <name>NAD(+)</name>
        <dbReference type="ChEBI" id="CHEBI:57540"/>
    </ligand>
</feature>
<dbReference type="Pfam" id="PF00056">
    <property type="entry name" value="Ldh_1_N"/>
    <property type="match status" value="1"/>
</dbReference>
<evidence type="ECO:0000256" key="4">
    <source>
        <dbReference type="ARBA" id="ARBA00023002"/>
    </source>
</evidence>
<dbReference type="CDD" id="cd05292">
    <property type="entry name" value="LDH_2"/>
    <property type="match status" value="1"/>
</dbReference>
<dbReference type="RefSeq" id="WP_002623384.1">
    <property type="nucleotide sequence ID" value="NZ_ANAH02000005.1"/>
</dbReference>
<feature type="binding site" evidence="7">
    <location>
        <position position="142"/>
    </location>
    <ligand>
        <name>NAD(+)</name>
        <dbReference type="ChEBI" id="CHEBI:57540"/>
    </ligand>
</feature>
<evidence type="ECO:0000256" key="5">
    <source>
        <dbReference type="ARBA" id="ARBA00023027"/>
    </source>
</evidence>
<evidence type="ECO:0000256" key="6">
    <source>
        <dbReference type="ARBA" id="ARBA00049258"/>
    </source>
</evidence>
<dbReference type="PRINTS" id="PR00086">
    <property type="entry name" value="LLDHDRGNASE"/>
</dbReference>
<feature type="binding site" evidence="7">
    <location>
        <position position="167"/>
    </location>
    <ligand>
        <name>beta-D-fructose 1,6-bisphosphate</name>
        <dbReference type="ChEBI" id="CHEBI:32966"/>
        <note>allosteric activator</note>
    </ligand>
</feature>
<dbReference type="NCBIfam" id="TIGR01771">
    <property type="entry name" value="L-LDH-NAD"/>
    <property type="match status" value="1"/>
</dbReference>
<sequence length="312" mass="33293">MSKIAIIGAGAVGATVAYASMIRGVAKNIAIYDVNRAKVDAEVLDLNHGLQFVPMATLEGSDDIGVCAGADVIVITAGAKQKPGQTRMELAEANVALCRSLVPQLLKVAPDALLLLVTNPVDVLTYVVQKLSGLPTRRVLGSGTVLDSSRFRFLLARHLNVAVQNVHAIIAGEHGDSELPLWSLASVGGVPLMQWAVPGRARLTDEDRQRIFDNVRNAAYQVIQGKGATNYAIGLATAQILEALLHNEQRVLPVSSRLEGYLGIQDVCMSVPSIVNRGGVEAVLELPLNESEREGLKHSADTIRKAIRTLGF</sequence>
<keyword evidence="13" id="KW-1185">Reference proteome</keyword>
<dbReference type="Pfam" id="PF02866">
    <property type="entry name" value="Ldh_1_C"/>
    <property type="match status" value="1"/>
</dbReference>
<evidence type="ECO:0000256" key="8">
    <source>
        <dbReference type="PIRSR" id="PIRSR000102-1"/>
    </source>
</evidence>
<gene>
    <name evidence="7" type="primary">ldh</name>
    <name evidence="12" type="ORF">D187_005944</name>
</gene>
<feature type="binding site" evidence="7">
    <location>
        <position position="229"/>
    </location>
    <ligand>
        <name>substrate</name>
    </ligand>
</feature>
<evidence type="ECO:0000259" key="10">
    <source>
        <dbReference type="Pfam" id="PF00056"/>
    </source>
</evidence>
<comment type="function">
    <text evidence="7">Catalyzes the conversion of lactate to pyruvate.</text>
</comment>
<dbReference type="PANTHER" id="PTHR43128">
    <property type="entry name" value="L-2-HYDROXYCARBOXYLATE DEHYDROGENASE (NAD(P)(+))"/>
    <property type="match status" value="1"/>
</dbReference>
<protein>
    <recommendedName>
        <fullName evidence="3 7">L-lactate dehydrogenase</fullName>
        <shortName evidence="7">L-LDH</shortName>
        <ecNumber evidence="3 7">1.1.1.27</ecNumber>
    </recommendedName>
</protein>
<keyword evidence="7" id="KW-0021">Allosteric enzyme</keyword>
<dbReference type="InterPro" id="IPR015955">
    <property type="entry name" value="Lactate_DH/Glyco_Ohase_4_C"/>
</dbReference>
<comment type="subunit">
    <text evidence="7">Homotetramer.</text>
</comment>
<dbReference type="InterPro" id="IPR018177">
    <property type="entry name" value="L-lactate_DH_AS"/>
</dbReference>
<evidence type="ECO:0000313" key="13">
    <source>
        <dbReference type="Proteomes" id="UP000011682"/>
    </source>
</evidence>
<dbReference type="GO" id="GO:0006096">
    <property type="term" value="P:glycolytic process"/>
    <property type="evidence" value="ECO:0007669"/>
    <property type="project" value="UniProtKB-UniRule"/>
</dbReference>
<dbReference type="PANTHER" id="PTHR43128:SF16">
    <property type="entry name" value="L-LACTATE DEHYDROGENASE"/>
    <property type="match status" value="1"/>
</dbReference>
<feature type="binding site" evidence="7">
    <location>
        <position position="100"/>
    </location>
    <ligand>
        <name>NAD(+)</name>
        <dbReference type="ChEBI" id="CHEBI:57540"/>
    </ligand>
</feature>
<dbReference type="Gene3D" id="3.90.110.10">
    <property type="entry name" value="Lactate dehydrogenase/glycoside hydrolase, family 4, C-terminal"/>
    <property type="match status" value="1"/>
</dbReference>
<evidence type="ECO:0000259" key="11">
    <source>
        <dbReference type="Pfam" id="PF02866"/>
    </source>
</evidence>
<evidence type="ECO:0000256" key="2">
    <source>
        <dbReference type="ARBA" id="ARBA00006054"/>
    </source>
</evidence>
<dbReference type="eggNOG" id="COG0039">
    <property type="taxonomic scope" value="Bacteria"/>
</dbReference>
<comment type="pathway">
    <text evidence="1 7">Fermentation; pyruvate fermentation to lactate; (S)-lactate from pyruvate: step 1/1.</text>
</comment>
<evidence type="ECO:0000256" key="9">
    <source>
        <dbReference type="PIRSR" id="PIRSR000102-3"/>
    </source>
</evidence>
<dbReference type="InterPro" id="IPR022383">
    <property type="entry name" value="Lactate/malate_DH_C"/>
</dbReference>
<dbReference type="SUPFAM" id="SSF51735">
    <property type="entry name" value="NAD(P)-binding Rossmann-fold domains"/>
    <property type="match status" value="1"/>
</dbReference>
<dbReference type="InterPro" id="IPR001236">
    <property type="entry name" value="Lactate/malate_DH_N"/>
</dbReference>
<evidence type="ECO:0000256" key="1">
    <source>
        <dbReference type="ARBA" id="ARBA00004843"/>
    </source>
</evidence>
<feature type="modified residue" description="Phosphotyrosine" evidence="7">
    <location>
        <position position="220"/>
    </location>
</feature>
<keyword evidence="7" id="KW-0963">Cytoplasm</keyword>
<dbReference type="UniPathway" id="UPA00554">
    <property type="reaction ID" value="UER00611"/>
</dbReference>
<feature type="binding site" evidence="7">
    <location>
        <begin position="147"/>
        <end position="150"/>
    </location>
    <ligand>
        <name>substrate</name>
    </ligand>
</feature>
<dbReference type="PIRSF" id="PIRSF000102">
    <property type="entry name" value="Lac_mal_DH"/>
    <property type="match status" value="1"/>
</dbReference>
<feature type="active site" description="Proton acceptor" evidence="7 8">
    <location>
        <position position="174"/>
    </location>
</feature>
<feature type="binding site" evidence="7">
    <location>
        <position position="12"/>
    </location>
    <ligand>
        <name>NAD(+)</name>
        <dbReference type="ChEBI" id="CHEBI:57540"/>
    </ligand>
</feature>
<organism evidence="12 13">
    <name type="scientific">Cystobacter fuscus (strain ATCC 25194 / DSM 2262 / NBRC 100088 / M29)</name>
    <dbReference type="NCBI Taxonomy" id="1242864"/>
    <lineage>
        <taxon>Bacteria</taxon>
        <taxon>Pseudomonadati</taxon>
        <taxon>Myxococcota</taxon>
        <taxon>Myxococcia</taxon>
        <taxon>Myxococcales</taxon>
        <taxon>Cystobacterineae</taxon>
        <taxon>Archangiaceae</taxon>
        <taxon>Cystobacter</taxon>
    </lineage>
</organism>
<comment type="caution">
    <text evidence="12">The sequence shown here is derived from an EMBL/GenBank/DDBJ whole genome shotgun (WGS) entry which is preliminary data.</text>
</comment>
<dbReference type="Proteomes" id="UP000011682">
    <property type="component" value="Unassembled WGS sequence"/>
</dbReference>
<evidence type="ECO:0000313" key="12">
    <source>
        <dbReference type="EMBL" id="EPX63538.1"/>
    </source>
</evidence>
<reference evidence="12" key="1">
    <citation type="submission" date="2013-05" db="EMBL/GenBank/DDBJ databases">
        <title>Genome assembly of Cystobacter fuscus DSM 2262.</title>
        <authorList>
            <person name="Sharma G."/>
            <person name="Khatri I."/>
            <person name="Kaur C."/>
            <person name="Mayilraj S."/>
            <person name="Subramanian S."/>
        </authorList>
    </citation>
    <scope>NUCLEOTIDE SEQUENCE [LARGE SCALE GENOMIC DNA]</scope>
    <source>
        <strain evidence="12">DSM 2262</strain>
    </source>
</reference>
<comment type="activity regulation">
    <text evidence="7">Allosterically activated by fructose 1,6-bisphosphate (FBP).</text>
</comment>
<evidence type="ECO:0000256" key="3">
    <source>
        <dbReference type="ARBA" id="ARBA00012967"/>
    </source>
</evidence>
<dbReference type="InterPro" id="IPR001557">
    <property type="entry name" value="L-lactate/malate_DH"/>
</dbReference>
<dbReference type="EMBL" id="ANAH02000005">
    <property type="protein sequence ID" value="EPX63538.1"/>
    <property type="molecule type" value="Genomic_DNA"/>
</dbReference>
<feature type="binding site" evidence="7 9">
    <location>
        <position position="33"/>
    </location>
    <ligand>
        <name>NAD(+)</name>
        <dbReference type="ChEBI" id="CHEBI:57540"/>
    </ligand>
</feature>
<comment type="similarity">
    <text evidence="2 7">Belongs to the LDH/MDH superfamily. LDH family.</text>
</comment>
<dbReference type="GO" id="GO:0005737">
    <property type="term" value="C:cytoplasm"/>
    <property type="evidence" value="ECO:0007669"/>
    <property type="project" value="UniProtKB-SubCell"/>
</dbReference>
<dbReference type="InterPro" id="IPR036291">
    <property type="entry name" value="NAD(P)-bd_dom_sf"/>
</dbReference>